<dbReference type="OrthoDB" id="1944671at2759"/>
<comment type="caution">
    <text evidence="1">The sequence shown here is derived from an EMBL/GenBank/DDBJ whole genome shotgun (WGS) entry which is preliminary data.</text>
</comment>
<dbReference type="AlphaFoldDB" id="A0A2P5EVL1"/>
<proteinExistence type="predicted"/>
<gene>
    <name evidence="1" type="ORF">TorRG33x02_147110</name>
</gene>
<reference evidence="2" key="1">
    <citation type="submission" date="2016-06" db="EMBL/GenBank/DDBJ databases">
        <title>Parallel loss of symbiosis genes in relatives of nitrogen-fixing non-legume Parasponia.</title>
        <authorList>
            <person name="Van Velzen R."/>
            <person name="Holmer R."/>
            <person name="Bu F."/>
            <person name="Rutten L."/>
            <person name="Van Zeijl A."/>
            <person name="Liu W."/>
            <person name="Santuari L."/>
            <person name="Cao Q."/>
            <person name="Sharma T."/>
            <person name="Shen D."/>
            <person name="Roswanjaya Y."/>
            <person name="Wardhani T."/>
            <person name="Kalhor M.S."/>
            <person name="Jansen J."/>
            <person name="Van den Hoogen J."/>
            <person name="Gungor B."/>
            <person name="Hartog M."/>
            <person name="Hontelez J."/>
            <person name="Verver J."/>
            <person name="Yang W.-C."/>
            <person name="Schijlen E."/>
            <person name="Repin R."/>
            <person name="Schilthuizen M."/>
            <person name="Schranz E."/>
            <person name="Heidstra R."/>
            <person name="Miyata K."/>
            <person name="Fedorova E."/>
            <person name="Kohlen W."/>
            <person name="Bisseling T."/>
            <person name="Smit S."/>
            <person name="Geurts R."/>
        </authorList>
    </citation>
    <scope>NUCLEOTIDE SEQUENCE [LARGE SCALE GENOMIC DNA]</scope>
    <source>
        <strain evidence="2">cv. RG33-2</strain>
    </source>
</reference>
<accession>A0A2P5EVL1</accession>
<dbReference type="InParanoid" id="A0A2P5EVL1"/>
<sequence length="283" mass="32044">MSSFQTFSSPPFKSLTTSHKQLLHLKPAPKLIMNTRSPFFSLFFASMYPSTYHRLLADVFPNRCSVILAGSRSYGLRSRFTPMPSITAFPPVWMQKWSTPVRKSITGGFAGADAAAAGDGETPFLGFFEVVVFQYIQTAMNRRSSRIGKIFGAMTLRLSTKARVAALGRFLARWKPSLPWSSSLCKQHPYESSRAPWWVRTRHLSLNMALSFRARLLVRRMAQPPDLKRQLERIMDLSFPEYQLGLSDSEVTTTASLLSHDLKTCRTMSTEMRLALQPIPVRL</sequence>
<evidence type="ECO:0000313" key="2">
    <source>
        <dbReference type="Proteomes" id="UP000237000"/>
    </source>
</evidence>
<keyword evidence="2" id="KW-1185">Reference proteome</keyword>
<name>A0A2P5EVL1_TREOI</name>
<dbReference type="Proteomes" id="UP000237000">
    <property type="component" value="Unassembled WGS sequence"/>
</dbReference>
<protein>
    <submittedName>
        <fullName evidence="1">Uncharacterized protein</fullName>
    </submittedName>
</protein>
<organism evidence="1 2">
    <name type="scientific">Trema orientale</name>
    <name type="common">Charcoal tree</name>
    <name type="synonym">Celtis orientalis</name>
    <dbReference type="NCBI Taxonomy" id="63057"/>
    <lineage>
        <taxon>Eukaryota</taxon>
        <taxon>Viridiplantae</taxon>
        <taxon>Streptophyta</taxon>
        <taxon>Embryophyta</taxon>
        <taxon>Tracheophyta</taxon>
        <taxon>Spermatophyta</taxon>
        <taxon>Magnoliopsida</taxon>
        <taxon>eudicotyledons</taxon>
        <taxon>Gunneridae</taxon>
        <taxon>Pentapetalae</taxon>
        <taxon>rosids</taxon>
        <taxon>fabids</taxon>
        <taxon>Rosales</taxon>
        <taxon>Cannabaceae</taxon>
        <taxon>Trema</taxon>
    </lineage>
</organism>
<dbReference type="EMBL" id="JXTC01000093">
    <property type="protein sequence ID" value="PON89567.1"/>
    <property type="molecule type" value="Genomic_DNA"/>
</dbReference>
<evidence type="ECO:0000313" key="1">
    <source>
        <dbReference type="EMBL" id="PON89567.1"/>
    </source>
</evidence>